<reference evidence="1 2" key="1">
    <citation type="submission" date="2007-06" db="EMBL/GenBank/DDBJ databases">
        <authorList>
            <person name="Shimkets L."/>
            <person name="Ferriera S."/>
            <person name="Johnson J."/>
            <person name="Kravitz S."/>
            <person name="Beeson K."/>
            <person name="Sutton G."/>
            <person name="Rogers Y.-H."/>
            <person name="Friedman R."/>
            <person name="Frazier M."/>
            <person name="Venter J.C."/>
        </authorList>
    </citation>
    <scope>NUCLEOTIDE SEQUENCE [LARGE SCALE GENOMIC DNA]</scope>
    <source>
        <strain evidence="1 2">SIR-1</strain>
    </source>
</reference>
<protein>
    <recommendedName>
        <fullName evidence="3">ABM domain-containing protein</fullName>
    </recommendedName>
</protein>
<keyword evidence="2" id="KW-1185">Reference proteome</keyword>
<dbReference type="AlphaFoldDB" id="A6FY21"/>
<dbReference type="STRING" id="391625.PPSIR1_39455"/>
<gene>
    <name evidence="1" type="ORF">PPSIR1_39455</name>
</gene>
<dbReference type="Proteomes" id="UP000005801">
    <property type="component" value="Unassembled WGS sequence"/>
</dbReference>
<dbReference type="EMBL" id="ABCS01000003">
    <property type="protein sequence ID" value="EDM81400.1"/>
    <property type="molecule type" value="Genomic_DNA"/>
</dbReference>
<evidence type="ECO:0000313" key="2">
    <source>
        <dbReference type="Proteomes" id="UP000005801"/>
    </source>
</evidence>
<dbReference type="eggNOG" id="COG2329">
    <property type="taxonomic scope" value="Bacteria"/>
</dbReference>
<evidence type="ECO:0000313" key="1">
    <source>
        <dbReference type="EMBL" id="EDM81400.1"/>
    </source>
</evidence>
<organism evidence="1 2">
    <name type="scientific">Plesiocystis pacifica SIR-1</name>
    <dbReference type="NCBI Taxonomy" id="391625"/>
    <lineage>
        <taxon>Bacteria</taxon>
        <taxon>Pseudomonadati</taxon>
        <taxon>Myxococcota</taxon>
        <taxon>Polyangia</taxon>
        <taxon>Nannocystales</taxon>
        <taxon>Nannocystaceae</taxon>
        <taxon>Plesiocystis</taxon>
    </lineage>
</organism>
<sequence>MQPADFVALAMAQPMGHPIGPADGPHGQAQAHYGYSMRVHSGNPNPPGVIALTWIAGKDEGERARIREHSKQNLADFLAEPGFISIVTGFLGLRGFTVTAWEDEAAMSRALGKHHSQAMRELFGEDFVASVWTSVWTAERMNRLWLRCGACGLLQSGNDDHDVCTRCGEPLPSRPGYW</sequence>
<proteinExistence type="predicted"/>
<evidence type="ECO:0008006" key="3">
    <source>
        <dbReference type="Google" id="ProtNLM"/>
    </source>
</evidence>
<name>A6FY21_9BACT</name>
<dbReference type="RefSeq" id="WP_006969370.1">
    <property type="nucleotide sequence ID" value="NZ_ABCS01000003.1"/>
</dbReference>
<dbReference type="OrthoDB" id="9805575at2"/>
<accession>A6FY21</accession>
<comment type="caution">
    <text evidence="1">The sequence shown here is derived from an EMBL/GenBank/DDBJ whole genome shotgun (WGS) entry which is preliminary data.</text>
</comment>